<dbReference type="InterPro" id="IPR029000">
    <property type="entry name" value="Cyclophilin-like_dom_sf"/>
</dbReference>
<comment type="catalytic activity">
    <reaction evidence="1 2">
        <text>[protein]-peptidylproline (omega=180) = [protein]-peptidylproline (omega=0)</text>
        <dbReference type="Rhea" id="RHEA:16237"/>
        <dbReference type="Rhea" id="RHEA-COMP:10747"/>
        <dbReference type="Rhea" id="RHEA-COMP:10748"/>
        <dbReference type="ChEBI" id="CHEBI:83833"/>
        <dbReference type="ChEBI" id="CHEBI:83834"/>
        <dbReference type="EC" id="5.2.1.8"/>
    </reaction>
</comment>
<evidence type="ECO:0000259" key="3">
    <source>
        <dbReference type="PROSITE" id="PS50072"/>
    </source>
</evidence>
<sequence length="297" mass="33472">MYLLWLLSMFLLSQRCFGEVLGGYAEHYEPNPPVTHKVIMVLQYTENDVVKDHEIVIDLYGTVVPLTIENFSRLAMGVKAQVQGRDPNDVITVSYRDTFIHYIAKDLYIQGGKVLPNIGPFSIHGSRFADENFDLKHDRPGRVSMANNGPDSNGSEFFILTASSAPQLDNKNVVFGQVVSGLDVLINKIQYVPVDDKMRPKSEVKILYSYTEPMALGDRDGLHQQYLQRLQDYRNGDIKKGIIMKGESSSLRNTGVGNSSQRNYLLMALLGCGLFIGLKKWRQLFPKYSSKVVSVRT</sequence>
<protein>
    <recommendedName>
        <fullName evidence="2">Peptidyl-prolyl cis-trans isomerase</fullName>
        <shortName evidence="2">PPIase</shortName>
        <ecNumber evidence="2">5.2.1.8</ecNumber>
    </recommendedName>
</protein>
<evidence type="ECO:0000313" key="5">
    <source>
        <dbReference type="Proteomes" id="UP000243052"/>
    </source>
</evidence>
<dbReference type="STRING" id="45286.A0A0X8HVW1"/>
<keyword evidence="2" id="KW-0697">Rotamase</keyword>
<evidence type="ECO:0000256" key="2">
    <source>
        <dbReference type="RuleBase" id="RU363019"/>
    </source>
</evidence>
<dbReference type="PANTHER" id="PTHR11071">
    <property type="entry name" value="PEPTIDYL-PROLYL CIS-TRANS ISOMERASE"/>
    <property type="match status" value="1"/>
</dbReference>
<dbReference type="GO" id="GO:0016018">
    <property type="term" value="F:cyclosporin A binding"/>
    <property type="evidence" value="ECO:0007669"/>
    <property type="project" value="TreeGrafter"/>
</dbReference>
<dbReference type="GO" id="GO:0006457">
    <property type="term" value="P:protein folding"/>
    <property type="evidence" value="ECO:0007669"/>
    <property type="project" value="TreeGrafter"/>
</dbReference>
<keyword evidence="5" id="KW-1185">Reference proteome</keyword>
<organism evidence="4 5">
    <name type="scientific">Eremothecium sinecaudum</name>
    <dbReference type="NCBI Taxonomy" id="45286"/>
    <lineage>
        <taxon>Eukaryota</taxon>
        <taxon>Fungi</taxon>
        <taxon>Dikarya</taxon>
        <taxon>Ascomycota</taxon>
        <taxon>Saccharomycotina</taxon>
        <taxon>Saccharomycetes</taxon>
        <taxon>Saccharomycetales</taxon>
        <taxon>Saccharomycetaceae</taxon>
        <taxon>Eremothecium</taxon>
    </lineage>
</organism>
<dbReference type="GO" id="GO:0000324">
    <property type="term" value="C:fungal-type vacuole"/>
    <property type="evidence" value="ECO:0007669"/>
    <property type="project" value="TreeGrafter"/>
</dbReference>
<dbReference type="GO" id="GO:0003755">
    <property type="term" value="F:peptidyl-prolyl cis-trans isomerase activity"/>
    <property type="evidence" value="ECO:0007669"/>
    <property type="project" value="UniProtKB-UniRule"/>
</dbReference>
<dbReference type="RefSeq" id="XP_017989687.1">
    <property type="nucleotide sequence ID" value="XM_018134041.1"/>
</dbReference>
<dbReference type="GeneID" id="28726052"/>
<name>A0A0X8HVW1_9SACH</name>
<evidence type="ECO:0000313" key="4">
    <source>
        <dbReference type="EMBL" id="AMD22691.1"/>
    </source>
</evidence>
<dbReference type="PRINTS" id="PR00153">
    <property type="entry name" value="CSAPPISMRASE"/>
</dbReference>
<dbReference type="InterPro" id="IPR002130">
    <property type="entry name" value="Cyclophilin-type_PPIase_dom"/>
</dbReference>
<dbReference type="Gene3D" id="2.40.100.10">
    <property type="entry name" value="Cyclophilin-like"/>
    <property type="match status" value="1"/>
</dbReference>
<feature type="domain" description="PPIase cyclophilin-type" evidence="3">
    <location>
        <begin position="54"/>
        <end position="211"/>
    </location>
</feature>
<dbReference type="AlphaFoldDB" id="A0A0X8HVW1"/>
<dbReference type="CDD" id="cd00317">
    <property type="entry name" value="cyclophilin"/>
    <property type="match status" value="1"/>
</dbReference>
<gene>
    <name evidence="4" type="ORF">AW171_hschr84742</name>
</gene>
<dbReference type="GO" id="GO:0005783">
    <property type="term" value="C:endoplasmic reticulum"/>
    <property type="evidence" value="ECO:0007669"/>
    <property type="project" value="TreeGrafter"/>
</dbReference>
<dbReference type="OrthoDB" id="193499at2759"/>
<dbReference type="SUPFAM" id="SSF50891">
    <property type="entry name" value="Cyclophilin-like"/>
    <property type="match status" value="1"/>
</dbReference>
<dbReference type="PROSITE" id="PS50072">
    <property type="entry name" value="CSA_PPIASE_2"/>
    <property type="match status" value="1"/>
</dbReference>
<feature type="signal peptide" evidence="2">
    <location>
        <begin position="1"/>
        <end position="18"/>
    </location>
</feature>
<keyword evidence="2" id="KW-0732">Signal</keyword>
<dbReference type="Pfam" id="PF00160">
    <property type="entry name" value="Pro_isomerase"/>
    <property type="match status" value="1"/>
</dbReference>
<proteinExistence type="inferred from homology"/>
<keyword evidence="2" id="KW-0413">Isomerase</keyword>
<comment type="function">
    <text evidence="2">PPIases accelerate the folding of proteins. It catalyzes the cis-trans isomerization of proline imidic peptide bonds in oligopeptides.</text>
</comment>
<evidence type="ECO:0000256" key="1">
    <source>
        <dbReference type="ARBA" id="ARBA00000971"/>
    </source>
</evidence>
<dbReference type="Proteomes" id="UP000243052">
    <property type="component" value="Chromosome viii"/>
</dbReference>
<dbReference type="EMBL" id="CP014248">
    <property type="protein sequence ID" value="AMD22691.1"/>
    <property type="molecule type" value="Genomic_DNA"/>
</dbReference>
<reference evidence="4 5" key="1">
    <citation type="submission" date="2016-01" db="EMBL/GenBank/DDBJ databases">
        <title>Genome sequence of the yeast Holleya sinecauda.</title>
        <authorList>
            <person name="Dietrich F.S."/>
        </authorList>
    </citation>
    <scope>NUCLEOTIDE SEQUENCE [LARGE SCALE GENOMIC DNA]</scope>
    <source>
        <strain evidence="4 5">ATCC 58844</strain>
    </source>
</reference>
<dbReference type="EC" id="5.2.1.8" evidence="2"/>
<dbReference type="PANTHER" id="PTHR11071:SF568">
    <property type="entry name" value="PEPTIDYL-PROLYL CIS-TRANS ISOMERASE CPR4-RELATED"/>
    <property type="match status" value="1"/>
</dbReference>
<feature type="chain" id="PRO_5006988319" description="Peptidyl-prolyl cis-trans isomerase" evidence="2">
    <location>
        <begin position="19"/>
        <end position="297"/>
    </location>
</feature>
<comment type="similarity">
    <text evidence="2">Belongs to the cyclophilin-type PPIase family.</text>
</comment>
<accession>A0A0X8HVW1</accession>